<evidence type="ECO:0000256" key="4">
    <source>
        <dbReference type="ARBA" id="ARBA00022833"/>
    </source>
</evidence>
<sequence>MAVTQAVLPSFSNFCNASENMKAWKFEKGFLDLDSKDLHQSTGSYKPSQFLSDEHHDGSEGCWDMEFLLSDWDSASPERSNSQNYTSQRPPLQDQVHSPDLYQVQELNGPNGLNGPRSNRHQTSVTSSLAELLPQEASLSSSLPDLFNGGYLELQQQQTAKSFTQPENPHQFSGFPIANDINRENERNMGKMKSWDFGHYPQPAAPLIPFPDSPKFVQTSGIAMDALVFPSHHHYNFIQNYSHTRLYQPQVNYVHRQQASHYQSTQSMVPDSTVPPAGLEGKRIRRGVLKRKATVHSCEYPGCHKTYTKSSHLKAHLRTHTGEKPYHCTWEGCGWKFARSDELTRHFRKHTGQKPYECMLCHRAFSRSDHLALHMKRHV</sequence>
<feature type="region of interest" description="Disordered" evidence="6">
    <location>
        <begin position="74"/>
        <end position="128"/>
    </location>
</feature>
<dbReference type="InterPro" id="IPR013087">
    <property type="entry name" value="Znf_C2H2_type"/>
</dbReference>
<keyword evidence="2" id="KW-0677">Repeat</keyword>
<feature type="domain" description="C2H2-type" evidence="7">
    <location>
        <begin position="326"/>
        <end position="355"/>
    </location>
</feature>
<organism evidence="8 9">
    <name type="scientific">Labeo rohita</name>
    <name type="common">Indian major carp</name>
    <name type="synonym">Cyprinus rohita</name>
    <dbReference type="NCBI Taxonomy" id="84645"/>
    <lineage>
        <taxon>Eukaryota</taxon>
        <taxon>Metazoa</taxon>
        <taxon>Chordata</taxon>
        <taxon>Craniata</taxon>
        <taxon>Vertebrata</taxon>
        <taxon>Euteleostomi</taxon>
        <taxon>Actinopterygii</taxon>
        <taxon>Neopterygii</taxon>
        <taxon>Teleostei</taxon>
        <taxon>Ostariophysi</taxon>
        <taxon>Cypriniformes</taxon>
        <taxon>Cyprinidae</taxon>
        <taxon>Labeoninae</taxon>
        <taxon>Labeonini</taxon>
        <taxon>Labeo</taxon>
    </lineage>
</organism>
<evidence type="ECO:0000256" key="2">
    <source>
        <dbReference type="ARBA" id="ARBA00022737"/>
    </source>
</evidence>
<feature type="compositionally biased region" description="Polar residues" evidence="6">
    <location>
        <begin position="77"/>
        <end position="90"/>
    </location>
</feature>
<evidence type="ECO:0000256" key="3">
    <source>
        <dbReference type="ARBA" id="ARBA00022771"/>
    </source>
</evidence>
<protein>
    <submittedName>
        <fullName evidence="8">Krueppel-like factor 1</fullName>
    </submittedName>
</protein>
<feature type="domain" description="C2H2-type" evidence="7">
    <location>
        <begin position="296"/>
        <end position="325"/>
    </location>
</feature>
<evidence type="ECO:0000259" key="7">
    <source>
        <dbReference type="PROSITE" id="PS50157"/>
    </source>
</evidence>
<comment type="caution">
    <text evidence="8">The sequence shown here is derived from an EMBL/GenBank/DDBJ whole genome shotgun (WGS) entry which is preliminary data.</text>
</comment>
<keyword evidence="1" id="KW-0479">Metal-binding</keyword>
<dbReference type="Proteomes" id="UP000830375">
    <property type="component" value="Unassembled WGS sequence"/>
</dbReference>
<dbReference type="SMART" id="SM00355">
    <property type="entry name" value="ZnF_C2H2"/>
    <property type="match status" value="3"/>
</dbReference>
<evidence type="ECO:0000313" key="9">
    <source>
        <dbReference type="Proteomes" id="UP000830375"/>
    </source>
</evidence>
<dbReference type="PROSITE" id="PS00028">
    <property type="entry name" value="ZINC_FINGER_C2H2_1"/>
    <property type="match status" value="3"/>
</dbReference>
<dbReference type="Gene3D" id="3.30.160.60">
    <property type="entry name" value="Classic Zinc Finger"/>
    <property type="match status" value="3"/>
</dbReference>
<evidence type="ECO:0000256" key="5">
    <source>
        <dbReference type="PROSITE-ProRule" id="PRU00042"/>
    </source>
</evidence>
<dbReference type="PANTHER" id="PTHR23235:SF145">
    <property type="entry name" value="KRUPPEL-LIKE FACTOR 1"/>
    <property type="match status" value="1"/>
</dbReference>
<dbReference type="SUPFAM" id="SSF57667">
    <property type="entry name" value="beta-beta-alpha zinc fingers"/>
    <property type="match status" value="2"/>
</dbReference>
<keyword evidence="9" id="KW-1185">Reference proteome</keyword>
<dbReference type="Pfam" id="PF00096">
    <property type="entry name" value="zf-C2H2"/>
    <property type="match status" value="3"/>
</dbReference>
<feature type="domain" description="C2H2-type" evidence="7">
    <location>
        <begin position="356"/>
        <end position="379"/>
    </location>
</feature>
<dbReference type="PROSITE" id="PS50157">
    <property type="entry name" value="ZINC_FINGER_C2H2_2"/>
    <property type="match status" value="3"/>
</dbReference>
<keyword evidence="4" id="KW-0862">Zinc</keyword>
<dbReference type="InterPro" id="IPR036236">
    <property type="entry name" value="Znf_C2H2_sf"/>
</dbReference>
<evidence type="ECO:0000313" key="8">
    <source>
        <dbReference type="EMBL" id="KAI2663275.1"/>
    </source>
</evidence>
<accession>A0ABQ8MK94</accession>
<evidence type="ECO:0000256" key="6">
    <source>
        <dbReference type="SAM" id="MobiDB-lite"/>
    </source>
</evidence>
<dbReference type="CDD" id="cd21581">
    <property type="entry name" value="KLF1_N"/>
    <property type="match status" value="1"/>
</dbReference>
<dbReference type="EMBL" id="JACTAM010000006">
    <property type="protein sequence ID" value="KAI2663275.1"/>
    <property type="molecule type" value="Genomic_DNA"/>
</dbReference>
<dbReference type="PANTHER" id="PTHR23235">
    <property type="entry name" value="KRUEPPEL-LIKE TRANSCRIPTION FACTOR"/>
    <property type="match status" value="1"/>
</dbReference>
<evidence type="ECO:0000256" key="1">
    <source>
        <dbReference type="ARBA" id="ARBA00022723"/>
    </source>
</evidence>
<reference evidence="8 9" key="1">
    <citation type="submission" date="2022-01" db="EMBL/GenBank/DDBJ databases">
        <title>A high-quality chromosome-level genome assembly of rohu carp, Labeo rohita.</title>
        <authorList>
            <person name="Arick M.A. II"/>
            <person name="Hsu C.-Y."/>
            <person name="Magbanua Z."/>
            <person name="Pechanova O."/>
            <person name="Grover C."/>
            <person name="Miller E."/>
            <person name="Thrash A."/>
            <person name="Ezzel L."/>
            <person name="Alam S."/>
            <person name="Benzie J."/>
            <person name="Hamilton M."/>
            <person name="Karsi A."/>
            <person name="Lawrence M.L."/>
            <person name="Peterson D.G."/>
        </authorList>
    </citation>
    <scope>NUCLEOTIDE SEQUENCE [LARGE SCALE GENOMIC DNA]</scope>
    <source>
        <strain evidence="9">BAU-BD-2019</strain>
        <tissue evidence="8">Blood</tissue>
    </source>
</reference>
<gene>
    <name evidence="8" type="ORF">H4Q32_011767</name>
</gene>
<keyword evidence="3 5" id="KW-0863">Zinc-finger</keyword>
<name>A0ABQ8MK94_LABRO</name>
<proteinExistence type="predicted"/>